<keyword evidence="3" id="KW-0547">Nucleotide-binding</keyword>
<keyword evidence="1" id="KW-0813">Transport</keyword>
<dbReference type="KEGG" id="tdf:H9L22_06535"/>
<dbReference type="Pfam" id="PF00005">
    <property type="entry name" value="ABC_tran"/>
    <property type="match status" value="1"/>
</dbReference>
<sequence length="152" mass="16241">MSTGRLAHRSPFQWLKRADREIVTRSLEQVDLVGRADWPFRALSGGQKQRVLIARALASEPRLLVMDEPLAGVDLHSQGGLAALLGRLRDSGLGLLVVLHERGPMADILTRSITLCDGRIVDHEAPAGAACVDPPTTPDVLGLTDPIAGSIA</sequence>
<evidence type="ECO:0000313" key="3">
    <source>
        <dbReference type="EMBL" id="QNP56977.1"/>
    </source>
</evidence>
<keyword evidence="3" id="KW-0067">ATP-binding</keyword>
<evidence type="ECO:0000259" key="2">
    <source>
        <dbReference type="Pfam" id="PF00005"/>
    </source>
</evidence>
<dbReference type="InterPro" id="IPR027417">
    <property type="entry name" value="P-loop_NTPase"/>
</dbReference>
<dbReference type="Proteomes" id="UP000516117">
    <property type="component" value="Chromosome"/>
</dbReference>
<feature type="domain" description="ABC transporter" evidence="2">
    <location>
        <begin position="19"/>
        <end position="71"/>
    </location>
</feature>
<organism evidence="3 4">
    <name type="scientific">Tessaracoccus defluvii</name>
    <dbReference type="NCBI Taxonomy" id="1285901"/>
    <lineage>
        <taxon>Bacteria</taxon>
        <taxon>Bacillati</taxon>
        <taxon>Actinomycetota</taxon>
        <taxon>Actinomycetes</taxon>
        <taxon>Propionibacteriales</taxon>
        <taxon>Propionibacteriaceae</taxon>
        <taxon>Tessaracoccus</taxon>
    </lineage>
</organism>
<evidence type="ECO:0000256" key="1">
    <source>
        <dbReference type="ARBA" id="ARBA00022448"/>
    </source>
</evidence>
<dbReference type="AlphaFoldDB" id="A0A7H0H8W1"/>
<keyword evidence="4" id="KW-1185">Reference proteome</keyword>
<dbReference type="EMBL" id="CP060789">
    <property type="protein sequence ID" value="QNP56977.1"/>
    <property type="molecule type" value="Genomic_DNA"/>
</dbReference>
<dbReference type="PANTHER" id="PTHR42734">
    <property type="entry name" value="METAL TRANSPORT SYSTEM ATP-BINDING PROTEIN TM_0124-RELATED"/>
    <property type="match status" value="1"/>
</dbReference>
<dbReference type="GO" id="GO:0016887">
    <property type="term" value="F:ATP hydrolysis activity"/>
    <property type="evidence" value="ECO:0007669"/>
    <property type="project" value="InterPro"/>
</dbReference>
<proteinExistence type="predicted"/>
<name>A0A7H0H8W1_9ACTN</name>
<dbReference type="InterPro" id="IPR003439">
    <property type="entry name" value="ABC_transporter-like_ATP-bd"/>
</dbReference>
<dbReference type="RefSeq" id="WP_187722076.1">
    <property type="nucleotide sequence ID" value="NZ_CP060789.1"/>
</dbReference>
<dbReference type="SUPFAM" id="SSF52540">
    <property type="entry name" value="P-loop containing nucleoside triphosphate hydrolases"/>
    <property type="match status" value="1"/>
</dbReference>
<accession>A0A7H0H8W1</accession>
<evidence type="ECO:0000313" key="4">
    <source>
        <dbReference type="Proteomes" id="UP000516117"/>
    </source>
</evidence>
<dbReference type="InterPro" id="IPR050153">
    <property type="entry name" value="Metal_Ion_Import_ABC"/>
</dbReference>
<protein>
    <submittedName>
        <fullName evidence="3">ATP-binding cassette domain-containing protein</fullName>
    </submittedName>
</protein>
<dbReference type="Gene3D" id="3.40.50.300">
    <property type="entry name" value="P-loop containing nucleotide triphosphate hydrolases"/>
    <property type="match status" value="1"/>
</dbReference>
<reference evidence="3 4" key="1">
    <citation type="submission" date="2020-08" db="EMBL/GenBank/DDBJ databases">
        <title>Genome sequence of Tessaracoccus defluvii JCM 17540T.</title>
        <authorList>
            <person name="Hyun D.-W."/>
            <person name="Bae J.-W."/>
        </authorList>
    </citation>
    <scope>NUCLEOTIDE SEQUENCE [LARGE SCALE GENOMIC DNA]</scope>
    <source>
        <strain evidence="3 4">JCM 17540</strain>
    </source>
</reference>
<gene>
    <name evidence="3" type="ORF">H9L22_06535</name>
</gene>
<dbReference type="GO" id="GO:0005524">
    <property type="term" value="F:ATP binding"/>
    <property type="evidence" value="ECO:0007669"/>
    <property type="project" value="UniProtKB-KW"/>
</dbReference>